<evidence type="ECO:0000259" key="1">
    <source>
        <dbReference type="PROSITE" id="PS50404"/>
    </source>
</evidence>
<dbReference type="EMBL" id="PRLP01000003">
    <property type="protein sequence ID" value="PPC79312.1"/>
    <property type="molecule type" value="Genomic_DNA"/>
</dbReference>
<comment type="caution">
    <text evidence="2">The sequence shown here is derived from an EMBL/GenBank/DDBJ whole genome shotgun (WGS) entry which is preliminary data.</text>
</comment>
<feature type="domain" description="GST N-terminal" evidence="1">
    <location>
        <begin position="1"/>
        <end position="76"/>
    </location>
</feature>
<dbReference type="SUPFAM" id="SSF52833">
    <property type="entry name" value="Thioredoxin-like"/>
    <property type="match status" value="1"/>
</dbReference>
<dbReference type="Pfam" id="PF13417">
    <property type="entry name" value="GST_N_3"/>
    <property type="match status" value="1"/>
</dbReference>
<protein>
    <submittedName>
        <fullName evidence="2">Transcription elongation factor GreAB</fullName>
    </submittedName>
</protein>
<dbReference type="OrthoDB" id="5291571at2"/>
<proteinExistence type="predicted"/>
<dbReference type="Gene3D" id="1.20.1050.10">
    <property type="match status" value="1"/>
</dbReference>
<dbReference type="Pfam" id="PF04399">
    <property type="entry name" value="Glutaredoxin2_C"/>
    <property type="match status" value="1"/>
</dbReference>
<dbReference type="GO" id="GO:0005829">
    <property type="term" value="C:cytosol"/>
    <property type="evidence" value="ECO:0007669"/>
    <property type="project" value="InterPro"/>
</dbReference>
<dbReference type="SMR" id="A0A2S5KXE2"/>
<organism evidence="2 3">
    <name type="scientific">Proteobacteria bacterium 228</name>
    <dbReference type="NCBI Taxonomy" id="2083153"/>
    <lineage>
        <taxon>Bacteria</taxon>
        <taxon>Pseudomonadati</taxon>
        <taxon>Pseudomonadota</taxon>
    </lineage>
</organism>
<dbReference type="InterPro" id="IPR007494">
    <property type="entry name" value="Glutaredoxin2_C"/>
</dbReference>
<keyword evidence="2" id="KW-0648">Protein biosynthesis</keyword>
<dbReference type="SUPFAM" id="SSF47616">
    <property type="entry name" value="GST C-terminal domain-like"/>
    <property type="match status" value="1"/>
</dbReference>
<dbReference type="InterPro" id="IPR036282">
    <property type="entry name" value="Glutathione-S-Trfase_C_sf"/>
</dbReference>
<dbReference type="Proteomes" id="UP000238196">
    <property type="component" value="Unassembled WGS sequence"/>
</dbReference>
<dbReference type="Gene3D" id="3.40.30.10">
    <property type="entry name" value="Glutaredoxin"/>
    <property type="match status" value="1"/>
</dbReference>
<evidence type="ECO:0000313" key="3">
    <source>
        <dbReference type="Proteomes" id="UP000238196"/>
    </source>
</evidence>
<accession>A0A2S5KXE2</accession>
<dbReference type="NCBIfam" id="TIGR02182">
    <property type="entry name" value="GRXB"/>
    <property type="match status" value="1"/>
</dbReference>
<dbReference type="InterPro" id="IPR004045">
    <property type="entry name" value="Glutathione_S-Trfase_N"/>
</dbReference>
<dbReference type="GO" id="GO:0003746">
    <property type="term" value="F:translation elongation factor activity"/>
    <property type="evidence" value="ECO:0007669"/>
    <property type="project" value="UniProtKB-KW"/>
</dbReference>
<dbReference type="NCBIfam" id="NF007702">
    <property type="entry name" value="PRK10387.1"/>
    <property type="match status" value="1"/>
</dbReference>
<sequence length="216" mass="24254">MKLYVYDHCPFCVRAAMVAGYKDVDLQIVPLLNDDEASCHQLIGKKMVPILAWDDQAMGESLDIAKKLDEIGSGVKLMRAPTDYQSITAVISSVQRSISCLLFPRNIQAGLPEFATLSARDYFQRNKEPMIEQSFATAMADTALHKQRVETMLASLPHLSLPSENGDTLGWDDVMIYPTLRNLTLVQDLQIPQQVRDYLQEIAALTRTELYYAIAI</sequence>
<keyword evidence="2" id="KW-0251">Elongation factor</keyword>
<evidence type="ECO:0000313" key="2">
    <source>
        <dbReference type="EMBL" id="PPC79312.1"/>
    </source>
</evidence>
<dbReference type="AlphaFoldDB" id="A0A2S5KXE2"/>
<gene>
    <name evidence="2" type="ORF">C4K68_00990</name>
</gene>
<name>A0A2S5KXE2_9PROT</name>
<dbReference type="InterPro" id="IPR036249">
    <property type="entry name" value="Thioredoxin-like_sf"/>
</dbReference>
<reference evidence="2 3" key="1">
    <citation type="submission" date="2018-02" db="EMBL/GenBank/DDBJ databases">
        <title>novel marine gammaproteobacteria from coastal saline agro ecosystem.</title>
        <authorList>
            <person name="Krishnan R."/>
            <person name="Ramesh Kumar N."/>
        </authorList>
    </citation>
    <scope>NUCLEOTIDE SEQUENCE [LARGE SCALE GENOMIC DNA]</scope>
    <source>
        <strain evidence="2 3">228</strain>
    </source>
</reference>
<dbReference type="InterPro" id="IPR011901">
    <property type="entry name" value="Grx2"/>
</dbReference>
<dbReference type="PROSITE" id="PS50404">
    <property type="entry name" value="GST_NTER"/>
    <property type="match status" value="1"/>
</dbReference>